<dbReference type="GO" id="GO:0003756">
    <property type="term" value="F:protein disulfide isomerase activity"/>
    <property type="evidence" value="ECO:0007669"/>
    <property type="project" value="TreeGrafter"/>
</dbReference>
<dbReference type="PANTHER" id="PTHR18929">
    <property type="entry name" value="PROTEIN DISULFIDE ISOMERASE"/>
    <property type="match status" value="1"/>
</dbReference>
<evidence type="ECO:0000313" key="5">
    <source>
        <dbReference type="EMBL" id="KAK3387880.1"/>
    </source>
</evidence>
<feature type="compositionally biased region" description="Acidic residues" evidence="2">
    <location>
        <begin position="340"/>
        <end position="352"/>
    </location>
</feature>
<dbReference type="AlphaFoldDB" id="A0AAE0U267"/>
<evidence type="ECO:0000259" key="4">
    <source>
        <dbReference type="Pfam" id="PF00085"/>
    </source>
</evidence>
<keyword evidence="6" id="KW-1185">Reference proteome</keyword>
<dbReference type="SUPFAM" id="SSF52833">
    <property type="entry name" value="Thioredoxin-like"/>
    <property type="match status" value="2"/>
</dbReference>
<sequence>MRYPTCVLSVAIACFASQTTAWNHASETKLQDALESSGYTLIAFVLPSHDATQALETEWTSLQKQEKDDNIISFDCEAHLKTCKDLDVASFPAIRMYHRDGRMDRYRGPQKAREFALFLRRALRPTVLDMGGPAVDAMTLLDDVVIMAHPDPDDDSLYERFTALAKRYRLRFSFIMSTQIQAGSALTCYNNLDDEKHMTSELATIQALEDFVKLCSDPLIPELTRQNEVQYTKTGKSLLHYFASTDEEKELYREKMRPLAKKYAEFLHFAITDVNDYPEMLPAVGLKAGSKTGLALENPNTGDMFPYTKKQKITPKTVEIFLDEIIDGKIKPWNQGNGQEQEDEEEIAHEEL</sequence>
<dbReference type="EMBL" id="JAULSW010000003">
    <property type="protein sequence ID" value="KAK3387880.1"/>
    <property type="molecule type" value="Genomic_DNA"/>
</dbReference>
<feature type="chain" id="PRO_5042037345" evidence="3">
    <location>
        <begin position="22"/>
        <end position="352"/>
    </location>
</feature>
<comment type="caution">
    <text evidence="5">The sequence shown here is derived from an EMBL/GenBank/DDBJ whole genome shotgun (WGS) entry which is preliminary data.</text>
</comment>
<dbReference type="Pfam" id="PF00085">
    <property type="entry name" value="Thioredoxin"/>
    <property type="match status" value="1"/>
</dbReference>
<dbReference type="Gene3D" id="3.40.30.10">
    <property type="entry name" value="Glutaredoxin"/>
    <property type="match status" value="2"/>
</dbReference>
<evidence type="ECO:0000256" key="3">
    <source>
        <dbReference type="SAM" id="SignalP"/>
    </source>
</evidence>
<reference evidence="5" key="2">
    <citation type="submission" date="2023-06" db="EMBL/GenBank/DDBJ databases">
        <authorList>
            <consortium name="Lawrence Berkeley National Laboratory"/>
            <person name="Haridas S."/>
            <person name="Hensen N."/>
            <person name="Bonometti L."/>
            <person name="Westerberg I."/>
            <person name="Brannstrom I.O."/>
            <person name="Guillou S."/>
            <person name="Cros-Aarteil S."/>
            <person name="Calhoun S."/>
            <person name="Kuo A."/>
            <person name="Mondo S."/>
            <person name="Pangilinan J."/>
            <person name="Riley R."/>
            <person name="LaButti K."/>
            <person name="Andreopoulos B."/>
            <person name="Lipzen A."/>
            <person name="Chen C."/>
            <person name="Yanf M."/>
            <person name="Daum C."/>
            <person name="Ng V."/>
            <person name="Clum A."/>
            <person name="Steindorff A."/>
            <person name="Ohm R."/>
            <person name="Martin F."/>
            <person name="Silar P."/>
            <person name="Natvig D."/>
            <person name="Lalanne C."/>
            <person name="Gautier V."/>
            <person name="Ament-velasquez S.L."/>
            <person name="Kruys A."/>
            <person name="Hutchinson M.I."/>
            <person name="Powell A.J."/>
            <person name="Barry K."/>
            <person name="Miller A.N."/>
            <person name="Grigoriev I.V."/>
            <person name="Debuchy R."/>
            <person name="Gladieux P."/>
            <person name="Thoren M.H."/>
            <person name="Johannesson H."/>
        </authorList>
    </citation>
    <scope>NUCLEOTIDE SEQUENCE</scope>
    <source>
        <strain evidence="5">CBS 232.78</strain>
    </source>
</reference>
<comment type="similarity">
    <text evidence="1">Belongs to the protein disulfide isomerase family.</text>
</comment>
<dbReference type="GO" id="GO:0005783">
    <property type="term" value="C:endoplasmic reticulum"/>
    <property type="evidence" value="ECO:0007669"/>
    <property type="project" value="TreeGrafter"/>
</dbReference>
<evidence type="ECO:0000313" key="6">
    <source>
        <dbReference type="Proteomes" id="UP001285441"/>
    </source>
</evidence>
<keyword evidence="3" id="KW-0732">Signal</keyword>
<feature type="signal peptide" evidence="3">
    <location>
        <begin position="1"/>
        <end position="21"/>
    </location>
</feature>
<protein>
    <submittedName>
        <fullName evidence="5">Thioredoxin-like domain-containing protein</fullName>
    </submittedName>
</protein>
<dbReference type="CDD" id="cd02961">
    <property type="entry name" value="PDI_a_family"/>
    <property type="match status" value="1"/>
</dbReference>
<evidence type="ECO:0000256" key="2">
    <source>
        <dbReference type="SAM" id="MobiDB-lite"/>
    </source>
</evidence>
<dbReference type="CDD" id="cd02982">
    <property type="entry name" value="PDI_b'_family"/>
    <property type="match status" value="1"/>
</dbReference>
<gene>
    <name evidence="5" type="ORF">B0H63DRAFT_165959</name>
</gene>
<feature type="region of interest" description="Disordered" evidence="2">
    <location>
        <begin position="331"/>
        <end position="352"/>
    </location>
</feature>
<name>A0AAE0U267_9PEZI</name>
<accession>A0AAE0U267</accession>
<reference evidence="5" key="1">
    <citation type="journal article" date="2023" name="Mol. Phylogenet. Evol.">
        <title>Genome-scale phylogeny and comparative genomics of the fungal order Sordariales.</title>
        <authorList>
            <person name="Hensen N."/>
            <person name="Bonometti L."/>
            <person name="Westerberg I."/>
            <person name="Brannstrom I.O."/>
            <person name="Guillou S."/>
            <person name="Cros-Aarteil S."/>
            <person name="Calhoun S."/>
            <person name="Haridas S."/>
            <person name="Kuo A."/>
            <person name="Mondo S."/>
            <person name="Pangilinan J."/>
            <person name="Riley R."/>
            <person name="LaButti K."/>
            <person name="Andreopoulos B."/>
            <person name="Lipzen A."/>
            <person name="Chen C."/>
            <person name="Yan M."/>
            <person name="Daum C."/>
            <person name="Ng V."/>
            <person name="Clum A."/>
            <person name="Steindorff A."/>
            <person name="Ohm R.A."/>
            <person name="Martin F."/>
            <person name="Silar P."/>
            <person name="Natvig D.O."/>
            <person name="Lalanne C."/>
            <person name="Gautier V."/>
            <person name="Ament-Velasquez S.L."/>
            <person name="Kruys A."/>
            <person name="Hutchinson M.I."/>
            <person name="Powell A.J."/>
            <person name="Barry K."/>
            <person name="Miller A.N."/>
            <person name="Grigoriev I.V."/>
            <person name="Debuchy R."/>
            <person name="Gladieux P."/>
            <person name="Hiltunen Thoren M."/>
            <person name="Johannesson H."/>
        </authorList>
    </citation>
    <scope>NUCLEOTIDE SEQUENCE</scope>
    <source>
        <strain evidence="5">CBS 232.78</strain>
    </source>
</reference>
<evidence type="ECO:0000256" key="1">
    <source>
        <dbReference type="ARBA" id="ARBA00006347"/>
    </source>
</evidence>
<dbReference type="Pfam" id="PF13848">
    <property type="entry name" value="Thioredoxin_6"/>
    <property type="match status" value="1"/>
</dbReference>
<dbReference type="InterPro" id="IPR036249">
    <property type="entry name" value="Thioredoxin-like_sf"/>
</dbReference>
<dbReference type="GO" id="GO:0034976">
    <property type="term" value="P:response to endoplasmic reticulum stress"/>
    <property type="evidence" value="ECO:0007669"/>
    <property type="project" value="TreeGrafter"/>
</dbReference>
<dbReference type="GO" id="GO:0006457">
    <property type="term" value="P:protein folding"/>
    <property type="evidence" value="ECO:0007669"/>
    <property type="project" value="TreeGrafter"/>
</dbReference>
<dbReference type="InterPro" id="IPR013766">
    <property type="entry name" value="Thioredoxin_domain"/>
</dbReference>
<dbReference type="Proteomes" id="UP001285441">
    <property type="component" value="Unassembled WGS sequence"/>
</dbReference>
<organism evidence="5 6">
    <name type="scientific">Podospora didyma</name>
    <dbReference type="NCBI Taxonomy" id="330526"/>
    <lineage>
        <taxon>Eukaryota</taxon>
        <taxon>Fungi</taxon>
        <taxon>Dikarya</taxon>
        <taxon>Ascomycota</taxon>
        <taxon>Pezizomycotina</taxon>
        <taxon>Sordariomycetes</taxon>
        <taxon>Sordariomycetidae</taxon>
        <taxon>Sordariales</taxon>
        <taxon>Podosporaceae</taxon>
        <taxon>Podospora</taxon>
    </lineage>
</organism>
<proteinExistence type="inferred from homology"/>
<feature type="domain" description="Thioredoxin" evidence="4">
    <location>
        <begin position="29"/>
        <end position="119"/>
    </location>
</feature>